<keyword evidence="2" id="KW-1185">Reference proteome</keyword>
<dbReference type="AlphaFoldDB" id="A0A1I0FZM0"/>
<sequence>MMQVIQTKTFMKKQRGNALAIALFLILVLLLLGSALVQMLSSSSEAIAQEVLGTRALAAATAGANGELAQIFPLDGKTGAGCRANFTYNFAGVDGLNQCRVFTSCANYANNDGIAYYRIESIGECGIGISADEDNAVVSSRTIKIEARSL</sequence>
<dbReference type="STRING" id="349064.SAMN05660429_02293"/>
<dbReference type="EMBL" id="FOHK01000010">
    <property type="protein sequence ID" value="SET63751.1"/>
    <property type="molecule type" value="Genomic_DNA"/>
</dbReference>
<protein>
    <submittedName>
        <fullName evidence="1">MSHA biogenesis protein MshP</fullName>
    </submittedName>
</protein>
<accession>A0A1I0FZM0</accession>
<organism evidence="1 2">
    <name type="scientific">Thalassotalea agarivorans</name>
    <name type="common">Thalassomonas agarivorans</name>
    <dbReference type="NCBI Taxonomy" id="349064"/>
    <lineage>
        <taxon>Bacteria</taxon>
        <taxon>Pseudomonadati</taxon>
        <taxon>Pseudomonadota</taxon>
        <taxon>Gammaproteobacteria</taxon>
        <taxon>Alteromonadales</taxon>
        <taxon>Colwelliaceae</taxon>
        <taxon>Thalassotalea</taxon>
    </lineage>
</organism>
<name>A0A1I0FZM0_THASX</name>
<evidence type="ECO:0000313" key="2">
    <source>
        <dbReference type="Proteomes" id="UP000199308"/>
    </source>
</evidence>
<reference evidence="1 2" key="1">
    <citation type="submission" date="2016-10" db="EMBL/GenBank/DDBJ databases">
        <authorList>
            <person name="de Groot N.N."/>
        </authorList>
    </citation>
    <scope>NUCLEOTIDE SEQUENCE [LARGE SCALE GENOMIC DNA]</scope>
    <source>
        <strain evidence="1 2">DSM 19706</strain>
    </source>
</reference>
<gene>
    <name evidence="1" type="ORF">SAMN05660429_02293</name>
</gene>
<proteinExistence type="predicted"/>
<dbReference type="Proteomes" id="UP000199308">
    <property type="component" value="Unassembled WGS sequence"/>
</dbReference>
<evidence type="ECO:0000313" key="1">
    <source>
        <dbReference type="EMBL" id="SET63751.1"/>
    </source>
</evidence>